<evidence type="ECO:0000259" key="1">
    <source>
        <dbReference type="Pfam" id="PF26156"/>
    </source>
</evidence>
<dbReference type="AlphaFoldDB" id="A0A816GLA2"/>
<comment type="caution">
    <text evidence="2">The sequence shown here is derived from an EMBL/GenBank/DDBJ whole genome shotgun (WGS) entry which is preliminary data.</text>
</comment>
<sequence>VQWCMNSDQTIGAPLLIKLKNVQFSKTLTEELIKLQSEDGSFTLNKDLADILHVNVDIFNELIKLQSEDGSFTLNKDLADILHVNVDIFNGLEQYLRALGFNSLALNTQNEILRLVGTGAILLWLVLQMQDSPQNTCQSLFNIEQIKAFLCNYLPVNTSEKLNKAIGFYQQISQRNCIYCKQLELSDSSWDMFIQRMVIGIDHDDN</sequence>
<evidence type="ECO:0000313" key="2">
    <source>
        <dbReference type="EMBL" id="CAF1675126.1"/>
    </source>
</evidence>
<feature type="domain" description="PARP4 MVP-ID C-terminal" evidence="1">
    <location>
        <begin position="61"/>
        <end position="201"/>
    </location>
</feature>
<dbReference type="Pfam" id="PF26156">
    <property type="entry name" value="PARP4_MVP-ID"/>
    <property type="match status" value="1"/>
</dbReference>
<dbReference type="EMBL" id="CAJNOW010019787">
    <property type="protein sequence ID" value="CAF1675126.1"/>
    <property type="molecule type" value="Genomic_DNA"/>
</dbReference>
<name>A0A816GLA2_9BILA</name>
<organism evidence="2 3">
    <name type="scientific">Rotaria magnacalcarata</name>
    <dbReference type="NCBI Taxonomy" id="392030"/>
    <lineage>
        <taxon>Eukaryota</taxon>
        <taxon>Metazoa</taxon>
        <taxon>Spiralia</taxon>
        <taxon>Gnathifera</taxon>
        <taxon>Rotifera</taxon>
        <taxon>Eurotatoria</taxon>
        <taxon>Bdelloidea</taxon>
        <taxon>Philodinida</taxon>
        <taxon>Philodinidae</taxon>
        <taxon>Rotaria</taxon>
    </lineage>
</organism>
<proteinExistence type="predicted"/>
<dbReference type="OrthoDB" id="10422882at2759"/>
<dbReference type="InterPro" id="IPR058904">
    <property type="entry name" value="PARP4_MVP-ID"/>
</dbReference>
<dbReference type="Proteomes" id="UP000663834">
    <property type="component" value="Unassembled WGS sequence"/>
</dbReference>
<feature type="non-terminal residue" evidence="2">
    <location>
        <position position="1"/>
    </location>
</feature>
<accession>A0A816GLA2</accession>
<gene>
    <name evidence="2" type="ORF">KQP761_LOCUS35188</name>
</gene>
<protein>
    <recommendedName>
        <fullName evidence="1">PARP4 MVP-ID C-terminal domain-containing protein</fullName>
    </recommendedName>
</protein>
<evidence type="ECO:0000313" key="3">
    <source>
        <dbReference type="Proteomes" id="UP000663834"/>
    </source>
</evidence>
<reference evidence="2" key="1">
    <citation type="submission" date="2021-02" db="EMBL/GenBank/DDBJ databases">
        <authorList>
            <person name="Nowell W R."/>
        </authorList>
    </citation>
    <scope>NUCLEOTIDE SEQUENCE</scope>
</reference>